<gene>
    <name evidence="5" type="primary">LOC105058578</name>
</gene>
<evidence type="ECO:0000256" key="1">
    <source>
        <dbReference type="ARBA" id="ARBA00007945"/>
    </source>
</evidence>
<dbReference type="GeneID" id="105058578"/>
<evidence type="ECO:0000259" key="3">
    <source>
        <dbReference type="Pfam" id="PF05030"/>
    </source>
</evidence>
<evidence type="ECO:0000313" key="4">
    <source>
        <dbReference type="Proteomes" id="UP000504607"/>
    </source>
</evidence>
<dbReference type="FunCoup" id="A0A6I9SHQ9">
    <property type="interactions" value="859"/>
</dbReference>
<dbReference type="KEGG" id="egu:105058578"/>
<name>A0A6I9SHQ9_ELAGV</name>
<dbReference type="InParanoid" id="A0A6I9SHQ9"/>
<organism evidence="4 5">
    <name type="scientific">Elaeis guineensis var. tenera</name>
    <name type="common">Oil palm</name>
    <dbReference type="NCBI Taxonomy" id="51953"/>
    <lineage>
        <taxon>Eukaryota</taxon>
        <taxon>Viridiplantae</taxon>
        <taxon>Streptophyta</taxon>
        <taxon>Embryophyta</taxon>
        <taxon>Tracheophyta</taxon>
        <taxon>Spermatophyta</taxon>
        <taxon>Magnoliopsida</taxon>
        <taxon>Liliopsida</taxon>
        <taxon>Arecaceae</taxon>
        <taxon>Arecoideae</taxon>
        <taxon>Cocoseae</taxon>
        <taxon>Elaeidinae</taxon>
        <taxon>Elaeis</taxon>
    </lineage>
</organism>
<feature type="compositionally biased region" description="Polar residues" evidence="2">
    <location>
        <begin position="164"/>
        <end position="176"/>
    </location>
</feature>
<evidence type="ECO:0000313" key="5">
    <source>
        <dbReference type="RefSeq" id="XP_010939843.1"/>
    </source>
</evidence>
<accession>A0A6I9SHQ9</accession>
<reference evidence="5" key="1">
    <citation type="submission" date="2025-08" db="UniProtKB">
        <authorList>
            <consortium name="RefSeq"/>
        </authorList>
    </citation>
    <scope>IDENTIFICATION</scope>
</reference>
<dbReference type="Proteomes" id="UP000504607">
    <property type="component" value="Chromosome 15"/>
</dbReference>
<keyword evidence="4" id="KW-1185">Reference proteome</keyword>
<evidence type="ECO:0000256" key="2">
    <source>
        <dbReference type="SAM" id="MobiDB-lite"/>
    </source>
</evidence>
<dbReference type="Pfam" id="PF05030">
    <property type="entry name" value="SSXT"/>
    <property type="match status" value="1"/>
</dbReference>
<proteinExistence type="inferred from homology"/>
<feature type="region of interest" description="Disordered" evidence="2">
    <location>
        <begin position="131"/>
        <end position="217"/>
    </location>
</feature>
<sequence length="217" mass="23661">MQQPSHPMAPMPPMSTQNITTEQIQKYLDENKQLILAILDNQNLGKLTECAQYQAQLQKNLLYLAAIADAQPQAPAPRPQMMPQGTMPQAGHYMQQGPMFPPRAPLQFNPQMQEQQQLHHQPQVLPFPGHMGMRPGAINGMHPMHAEPSHGGSADHRPAPNLTEFPQGSSTPSSSVDGRRSKQDAGGATSEPAAADDQRNSGMGRNRDGEPNLAEKA</sequence>
<feature type="domain" description="SS18 N-terminal" evidence="3">
    <location>
        <begin position="17"/>
        <end position="73"/>
    </location>
</feature>
<protein>
    <submittedName>
        <fullName evidence="5">GRF1-interacting factor 2</fullName>
    </submittedName>
</protein>
<dbReference type="OrthoDB" id="10265171at2759"/>
<dbReference type="InterPro" id="IPR007726">
    <property type="entry name" value="SS18_N"/>
</dbReference>
<feature type="compositionally biased region" description="Basic and acidic residues" evidence="2">
    <location>
        <begin position="144"/>
        <end position="158"/>
    </location>
</feature>
<feature type="compositionally biased region" description="Basic and acidic residues" evidence="2">
    <location>
        <begin position="205"/>
        <end position="217"/>
    </location>
</feature>
<dbReference type="RefSeq" id="XP_010939843.1">
    <property type="nucleotide sequence ID" value="XM_010941541.3"/>
</dbReference>
<comment type="similarity">
    <text evidence="1">Belongs to the SS18 family.</text>
</comment>
<dbReference type="AlphaFoldDB" id="A0A6I9SHQ9"/>